<protein>
    <recommendedName>
        <fullName evidence="3">Winged helix-turn-helix domain-containing protein</fullName>
    </recommendedName>
</protein>
<evidence type="ECO:0000313" key="1">
    <source>
        <dbReference type="EMBL" id="GEM77796.1"/>
    </source>
</evidence>
<name>A0A511QLB1_9VIBR</name>
<evidence type="ECO:0008006" key="3">
    <source>
        <dbReference type="Google" id="ProtNLM"/>
    </source>
</evidence>
<comment type="caution">
    <text evidence="1">The sequence shown here is derived from an EMBL/GenBank/DDBJ whole genome shotgun (WGS) entry which is preliminary data.</text>
</comment>
<dbReference type="Pfam" id="PF06224">
    <property type="entry name" value="AlkZ-like"/>
    <property type="match status" value="1"/>
</dbReference>
<reference evidence="1 2" key="1">
    <citation type="submission" date="2019-07" db="EMBL/GenBank/DDBJ databases">
        <title>Whole genome shotgun sequence of Vibrio superstes NBRC 103154.</title>
        <authorList>
            <person name="Hosoyama A."/>
            <person name="Uohara A."/>
            <person name="Ohji S."/>
            <person name="Ichikawa N."/>
        </authorList>
    </citation>
    <scope>NUCLEOTIDE SEQUENCE [LARGE SCALE GENOMIC DNA]</scope>
    <source>
        <strain evidence="1 2">NBRC 103154</strain>
    </source>
</reference>
<dbReference type="PANTHER" id="PTHR30528:SF0">
    <property type="entry name" value="CYTOPLASMIC PROTEIN"/>
    <property type="match status" value="1"/>
</dbReference>
<accession>A0A511QLB1</accession>
<dbReference type="Proteomes" id="UP000321113">
    <property type="component" value="Unassembled WGS sequence"/>
</dbReference>
<proteinExistence type="predicted"/>
<organism evidence="1 2">
    <name type="scientific">Vibrio superstes NBRC 103154</name>
    <dbReference type="NCBI Taxonomy" id="1219062"/>
    <lineage>
        <taxon>Bacteria</taxon>
        <taxon>Pseudomonadati</taxon>
        <taxon>Pseudomonadota</taxon>
        <taxon>Gammaproteobacteria</taxon>
        <taxon>Vibrionales</taxon>
        <taxon>Vibrionaceae</taxon>
        <taxon>Vibrio</taxon>
    </lineage>
</organism>
<sequence length="250" mass="28809">MAKDFDSQVLKRTGWESKPTKQALELLYMQGDLMITERRSFHKVYDLTENVLPDGIDTTIPSQDEYGRFLVLNYLTAHGIGSLTEMTYLLKGTKPLVQQALNELLELNKIEEFKVGSQQWFAVSDATQLLNSKLSRQKAHILSPFDNVLIQRKRISQLFDYHYQLECYVPANKRKYGYFCLPIVWDGQLIARADCRVDKPTKTLHVTHLYIEKTLKNDSAFEEDLAKELASFAKFNQCAGFKILKRSSVS</sequence>
<dbReference type="InterPro" id="IPR009351">
    <property type="entry name" value="AlkZ-like"/>
</dbReference>
<evidence type="ECO:0000313" key="2">
    <source>
        <dbReference type="Proteomes" id="UP000321113"/>
    </source>
</evidence>
<dbReference type="AlphaFoldDB" id="A0A511QLB1"/>
<gene>
    <name evidence="1" type="ORF">VSU01S_00410</name>
</gene>
<dbReference type="EMBL" id="BJXK01000001">
    <property type="protein sequence ID" value="GEM77796.1"/>
    <property type="molecule type" value="Genomic_DNA"/>
</dbReference>
<keyword evidence="2" id="KW-1185">Reference proteome</keyword>
<dbReference type="PANTHER" id="PTHR30528">
    <property type="entry name" value="CYTOPLASMIC PROTEIN"/>
    <property type="match status" value="1"/>
</dbReference>